<dbReference type="Proteomes" id="UP000605846">
    <property type="component" value="Unassembled WGS sequence"/>
</dbReference>
<dbReference type="GO" id="GO:0006799">
    <property type="term" value="P:polyphosphate biosynthetic process"/>
    <property type="evidence" value="ECO:0007669"/>
    <property type="project" value="UniProtKB-ARBA"/>
</dbReference>
<evidence type="ECO:0000313" key="9">
    <source>
        <dbReference type="EMBL" id="KAF7727938.1"/>
    </source>
</evidence>
<feature type="transmembrane region" description="Helical" evidence="7">
    <location>
        <begin position="642"/>
        <end position="660"/>
    </location>
</feature>
<feature type="transmembrane region" description="Helical" evidence="7">
    <location>
        <begin position="680"/>
        <end position="700"/>
    </location>
</feature>
<dbReference type="Pfam" id="PF02656">
    <property type="entry name" value="DUF202"/>
    <property type="match status" value="1"/>
</dbReference>
<evidence type="ECO:0000256" key="1">
    <source>
        <dbReference type="ARBA" id="ARBA00004128"/>
    </source>
</evidence>
<comment type="subcellular location">
    <subcellularLocation>
        <location evidence="1">Vacuole membrane</location>
        <topology evidence="1">Multi-pass membrane protein</topology>
    </subcellularLocation>
</comment>
<dbReference type="InterPro" id="IPR004331">
    <property type="entry name" value="SPX_dom"/>
</dbReference>
<dbReference type="Gene3D" id="3.20.100.30">
    <property type="entry name" value="VTC, catalytic tunnel domain"/>
    <property type="match status" value="1"/>
</dbReference>
<feature type="compositionally biased region" description="Basic and acidic residues" evidence="6">
    <location>
        <begin position="419"/>
        <end position="435"/>
    </location>
</feature>
<evidence type="ECO:0000256" key="2">
    <source>
        <dbReference type="ARBA" id="ARBA00022554"/>
    </source>
</evidence>
<proteinExistence type="predicted"/>
<name>A0A8H7EUF9_9FUNG</name>
<evidence type="ECO:0000256" key="4">
    <source>
        <dbReference type="ARBA" id="ARBA00022989"/>
    </source>
</evidence>
<feature type="region of interest" description="Disordered" evidence="6">
    <location>
        <begin position="516"/>
        <end position="572"/>
    </location>
</feature>
<dbReference type="Pfam" id="PF03105">
    <property type="entry name" value="SPX"/>
    <property type="match status" value="1"/>
</dbReference>
<dbReference type="PROSITE" id="PS51382">
    <property type="entry name" value="SPX"/>
    <property type="match status" value="1"/>
</dbReference>
<evidence type="ECO:0000256" key="5">
    <source>
        <dbReference type="ARBA" id="ARBA00023136"/>
    </source>
</evidence>
<reference evidence="9" key="1">
    <citation type="submission" date="2020-01" db="EMBL/GenBank/DDBJ databases">
        <title>Genome Sequencing of Three Apophysomyces-Like Fungal Strains Confirms a Novel Fungal Genus in the Mucoromycota with divergent Burkholderia-like Endosymbiotic Bacteria.</title>
        <authorList>
            <person name="Stajich J.E."/>
            <person name="Macias A.M."/>
            <person name="Carter-House D."/>
            <person name="Lovett B."/>
            <person name="Kasson L.R."/>
            <person name="Berry K."/>
            <person name="Grigoriev I."/>
            <person name="Chang Y."/>
            <person name="Spatafora J."/>
            <person name="Kasson M.T."/>
        </authorList>
    </citation>
    <scope>NUCLEOTIDE SEQUENCE</scope>
    <source>
        <strain evidence="9">NRRL A-21654</strain>
    </source>
</reference>
<dbReference type="EMBL" id="JABAYA010000046">
    <property type="protein sequence ID" value="KAF7727938.1"/>
    <property type="molecule type" value="Genomic_DNA"/>
</dbReference>
<dbReference type="InterPro" id="IPR003807">
    <property type="entry name" value="DUF202"/>
</dbReference>
<feature type="region of interest" description="Disordered" evidence="6">
    <location>
        <begin position="414"/>
        <end position="446"/>
    </location>
</feature>
<dbReference type="InterPro" id="IPR018966">
    <property type="entry name" value="VTC_domain"/>
</dbReference>
<sequence>MKFGQYLNQNLYAPWLSSYLQYDRLKYELKTRQLDHPWNMTDESYFKQCILTELSKVDAFIARKAEELNNRIRQEEHRTLPNSMRRREGSLGRTSPDAWLLAMLDDIHRLSSFIRLNCTGFQKILKKHDKWTNLGLQQSLIPQFQECRLDIQRLDPLLARIARLRERHGQSVTEQPDVTPDKSETITKTYWVHPCHLAEVKAVLLFHLSVRLCKNTITTNDAAETTLSTIYFDNPNHFDLYFACLQRTEGAEYIRFEWYLFTLFYSFALYKPDHSAMFFFLNFFYNIKRTTSSQGIEVVRRAFRSSSLDETAIVSIENRFRLDPNRVDAFITGQLTPDQLEAELRERDAPQAVVLNTGKTAEAVQRSIGQKKLEPVLRCVHRRMVFGEHSQLQIYLDSDLRFVREDSLGKWRRHSGPWQREDLQPMKEDETHAAEDNEEKDEGGGMEKASCGFPYVVLQANLPKHLPIPAWLTQLGISHLVHEVPRFSKYIHGASQLHQLALLPWWLSELKTDLQRNSGPEEKEEQEAEKETVLLRQSGLSSSHEGVGSSPGEASGRRMIWSEKSQPKNRKQRWPWLPRRWAKRKKNNKTQEILPLSNSKVKIEPKTYFANERTFISWLQFCALLLTVSLSLLNFGDHVSRLVGGCFIVIAALLAIYALWRYQYRAWQIRTRSTARYDDLYGPAVLCLMLLVALIVNFCLRFQQPVPNSPSPYGSNNSSSSSASFG</sequence>
<comment type="caution">
    <text evidence="9">The sequence shown here is derived from an EMBL/GenBank/DDBJ whole genome shotgun (WGS) entry which is preliminary data.</text>
</comment>
<dbReference type="InterPro" id="IPR042267">
    <property type="entry name" value="VTC_sf"/>
</dbReference>
<dbReference type="OrthoDB" id="6493944at2759"/>
<evidence type="ECO:0000256" key="7">
    <source>
        <dbReference type="SAM" id="Phobius"/>
    </source>
</evidence>
<keyword evidence="5 7" id="KW-0472">Membrane</keyword>
<dbReference type="PANTHER" id="PTHR46140:SF1">
    <property type="entry name" value="VACUOLAR TRANSPORTER CHAPERONE COMPLEX SUBUNIT 4-RELATED"/>
    <property type="match status" value="1"/>
</dbReference>
<dbReference type="GO" id="GO:0005774">
    <property type="term" value="C:vacuolar membrane"/>
    <property type="evidence" value="ECO:0007669"/>
    <property type="project" value="UniProtKB-SubCell"/>
</dbReference>
<evidence type="ECO:0000256" key="6">
    <source>
        <dbReference type="SAM" id="MobiDB-lite"/>
    </source>
</evidence>
<keyword evidence="3 7" id="KW-0812">Transmembrane</keyword>
<dbReference type="AlphaFoldDB" id="A0A8H7EUF9"/>
<gene>
    <name evidence="9" type="primary">VTC4_9</name>
    <name evidence="9" type="ORF">EC973_006826</name>
</gene>
<dbReference type="PANTHER" id="PTHR46140">
    <property type="entry name" value="VACUOLAR TRANSPORTER CHAPERONE 1-RELATED"/>
    <property type="match status" value="1"/>
</dbReference>
<protein>
    <submittedName>
        <fullName evidence="9">Vacuolar transporter chaperone</fullName>
    </submittedName>
</protein>
<dbReference type="CDD" id="cd14480">
    <property type="entry name" value="SPX_VTC2_like"/>
    <property type="match status" value="1"/>
</dbReference>
<keyword evidence="4 7" id="KW-1133">Transmembrane helix</keyword>
<dbReference type="InterPro" id="IPR051572">
    <property type="entry name" value="VTC_Complex_Subunit"/>
</dbReference>
<organism evidence="9 10">
    <name type="scientific">Apophysomyces ossiformis</name>
    <dbReference type="NCBI Taxonomy" id="679940"/>
    <lineage>
        <taxon>Eukaryota</taxon>
        <taxon>Fungi</taxon>
        <taxon>Fungi incertae sedis</taxon>
        <taxon>Mucoromycota</taxon>
        <taxon>Mucoromycotina</taxon>
        <taxon>Mucoromycetes</taxon>
        <taxon>Mucorales</taxon>
        <taxon>Mucorineae</taxon>
        <taxon>Mucoraceae</taxon>
        <taxon>Apophysomyces</taxon>
    </lineage>
</organism>
<evidence type="ECO:0000259" key="8">
    <source>
        <dbReference type="PROSITE" id="PS51382"/>
    </source>
</evidence>
<keyword evidence="2" id="KW-0926">Vacuole</keyword>
<dbReference type="Pfam" id="PF09359">
    <property type="entry name" value="VTC"/>
    <property type="match status" value="2"/>
</dbReference>
<evidence type="ECO:0000313" key="10">
    <source>
        <dbReference type="Proteomes" id="UP000605846"/>
    </source>
</evidence>
<keyword evidence="10" id="KW-1185">Reference proteome</keyword>
<accession>A0A8H7EUF9</accession>
<feature type="domain" description="SPX" evidence="8">
    <location>
        <begin position="1"/>
        <end position="142"/>
    </location>
</feature>
<evidence type="ECO:0000256" key="3">
    <source>
        <dbReference type="ARBA" id="ARBA00022692"/>
    </source>
</evidence>